<feature type="transmembrane region" description="Helical" evidence="1">
    <location>
        <begin position="136"/>
        <end position="155"/>
    </location>
</feature>
<feature type="transmembrane region" description="Helical" evidence="1">
    <location>
        <begin position="18"/>
        <end position="36"/>
    </location>
</feature>
<dbReference type="EMBL" id="JAAAPO010000004">
    <property type="protein sequence ID" value="NBC37134.1"/>
    <property type="molecule type" value="Genomic_DNA"/>
</dbReference>
<name>A0ABW9XF14_9SPHN</name>
<gene>
    <name evidence="2" type="ORF">GTZ99_11250</name>
</gene>
<reference evidence="3" key="1">
    <citation type="submission" date="2020-01" db="EMBL/GenBank/DDBJ databases">
        <title>Sphingomonas sp. strain CSW-10.</title>
        <authorList>
            <person name="Chen W.-M."/>
        </authorList>
    </citation>
    <scope>NUCLEOTIDE SEQUENCE [LARGE SCALE GENOMIC DNA]</scope>
    <source>
        <strain evidence="3">FSY-8</strain>
    </source>
</reference>
<keyword evidence="1" id="KW-0472">Membrane</keyword>
<protein>
    <recommendedName>
        <fullName evidence="4">DUF2306 domain-containing protein</fullName>
    </recommendedName>
</protein>
<keyword evidence="3" id="KW-1185">Reference proteome</keyword>
<comment type="caution">
    <text evidence="2">The sequence shown here is derived from an EMBL/GenBank/DDBJ whole genome shotgun (WGS) entry which is preliminary data.</text>
</comment>
<sequence>MPSPSQAPSLTPTLLDRLIGGGALALLIAAIAAIARGAGRWDQVPGPVWGHLVCALVALALTPVMLWRRRGDPPHRALGYVWVLAMTGTAALSLMVHELRPGHFSLIHILSVWTLINLPIIVFSARRGNIARHARAIRGMAIGGLLIAGSFTFVFNRLLARWLMGG</sequence>
<organism evidence="2 3">
    <name type="scientific">Novosphingobium ovatum</name>
    <dbReference type="NCBI Taxonomy" id="1908523"/>
    <lineage>
        <taxon>Bacteria</taxon>
        <taxon>Pseudomonadati</taxon>
        <taxon>Pseudomonadota</taxon>
        <taxon>Alphaproteobacteria</taxon>
        <taxon>Sphingomonadales</taxon>
        <taxon>Sphingomonadaceae</taxon>
        <taxon>Novosphingobium</taxon>
    </lineage>
</organism>
<proteinExistence type="predicted"/>
<evidence type="ECO:0000313" key="2">
    <source>
        <dbReference type="EMBL" id="NBC37134.1"/>
    </source>
</evidence>
<dbReference type="RefSeq" id="WP_161718913.1">
    <property type="nucleotide sequence ID" value="NZ_JAAAPO010000004.1"/>
</dbReference>
<feature type="transmembrane region" description="Helical" evidence="1">
    <location>
        <begin position="79"/>
        <end position="97"/>
    </location>
</feature>
<keyword evidence="1" id="KW-1133">Transmembrane helix</keyword>
<feature type="transmembrane region" description="Helical" evidence="1">
    <location>
        <begin position="103"/>
        <end position="124"/>
    </location>
</feature>
<evidence type="ECO:0000256" key="1">
    <source>
        <dbReference type="SAM" id="Phobius"/>
    </source>
</evidence>
<dbReference type="Proteomes" id="UP000753724">
    <property type="component" value="Unassembled WGS sequence"/>
</dbReference>
<feature type="transmembrane region" description="Helical" evidence="1">
    <location>
        <begin position="48"/>
        <end position="67"/>
    </location>
</feature>
<accession>A0ABW9XF14</accession>
<evidence type="ECO:0008006" key="4">
    <source>
        <dbReference type="Google" id="ProtNLM"/>
    </source>
</evidence>
<keyword evidence="1" id="KW-0812">Transmembrane</keyword>
<evidence type="ECO:0000313" key="3">
    <source>
        <dbReference type="Proteomes" id="UP000753724"/>
    </source>
</evidence>